<feature type="binding site" evidence="15">
    <location>
        <begin position="54"/>
        <end position="57"/>
    </location>
    <ligand>
        <name>NADP(+)</name>
        <dbReference type="ChEBI" id="CHEBI:58349"/>
    </ligand>
</feature>
<dbReference type="InterPro" id="IPR012080">
    <property type="entry name" value="Asp_semialdehyde_DH"/>
</dbReference>
<evidence type="ECO:0000256" key="15">
    <source>
        <dbReference type="HAMAP-Rule" id="MF_02121"/>
    </source>
</evidence>
<feature type="binding site" evidence="15">
    <location>
        <begin position="201"/>
        <end position="202"/>
    </location>
    <ligand>
        <name>NADP(+)</name>
        <dbReference type="ChEBI" id="CHEBI:58349"/>
    </ligand>
</feature>
<evidence type="ECO:0000256" key="12">
    <source>
        <dbReference type="ARBA" id="ARBA00023154"/>
    </source>
</evidence>
<dbReference type="SMART" id="SM00859">
    <property type="entry name" value="Semialdhyde_dh"/>
    <property type="match status" value="1"/>
</dbReference>
<dbReference type="GO" id="GO:0004073">
    <property type="term" value="F:aspartate-semialdehyde dehydrogenase activity"/>
    <property type="evidence" value="ECO:0007669"/>
    <property type="project" value="UniProtKB-UniRule"/>
</dbReference>
<dbReference type="SUPFAM" id="SSF51735">
    <property type="entry name" value="NAD(P)-binding Rossmann-fold domains"/>
    <property type="match status" value="1"/>
</dbReference>
<dbReference type="GO" id="GO:0009088">
    <property type="term" value="P:threonine biosynthetic process"/>
    <property type="evidence" value="ECO:0007669"/>
    <property type="project" value="UniProtKB-UniRule"/>
</dbReference>
<dbReference type="InterPro" id="IPR000534">
    <property type="entry name" value="Semialdehyde_DH_NAD-bd"/>
</dbReference>
<comment type="pathway">
    <text evidence="2 15">Amino-acid biosynthesis; L-lysine biosynthesis via DAP pathway; (S)-tetrahydrodipicolinate from L-aspartate: step 2/4.</text>
</comment>
<proteinExistence type="inferred from homology"/>
<evidence type="ECO:0000313" key="19">
    <source>
        <dbReference type="Proteomes" id="UP000727962"/>
    </source>
</evidence>
<dbReference type="SUPFAM" id="SSF55347">
    <property type="entry name" value="Glyceraldehyde-3-phosphate dehydrogenase-like, C-terminal domain"/>
    <property type="match status" value="1"/>
</dbReference>
<keyword evidence="7 15" id="KW-0028">Amino-acid biosynthesis</keyword>
<dbReference type="Pfam" id="PF02774">
    <property type="entry name" value="Semialdhyde_dhC"/>
    <property type="match status" value="1"/>
</dbReference>
<sequence length="390" mass="41160">MSTWESSSALLKESHAPWDGQAVYNKPGRRPPQAAVGYHKAVERKLSVAVLGATGAVGGEFLTLFERRHFPVGGLRLLASERSAGKRLLIRGKEIAVVPVAPTSFDGVEVAFFSAGASRSREFAPPAMAAGALVIDNSSAFRMDPGVPLVIPEINAHAVGPKDRLIAVPNCSAILVLMAVAPLRALGRIERLVVSTYQSASGGGAALMRELREQTGEVLAGREPRAGIAPDPYAFNLFSHNTPINEAGYNEEEWKVILECRKILGATELKVNVTCVRVPVLRAHSASITIEFAGAAPTEDAVRSALAAAPGVRVIDDRAANRFPTPLLASGQDDVLVGRIRRDLSHPSAISLFACTDQLLKGAALNALQIAELALGLPQPPALPPASTPP</sequence>
<evidence type="ECO:0000256" key="9">
    <source>
        <dbReference type="ARBA" id="ARBA00022857"/>
    </source>
</evidence>
<keyword evidence="11 15" id="KW-0560">Oxidoreductase</keyword>
<feature type="binding site" evidence="15">
    <location>
        <begin position="82"/>
        <end position="83"/>
    </location>
    <ligand>
        <name>NADP(+)</name>
        <dbReference type="ChEBI" id="CHEBI:58349"/>
    </ligand>
</feature>
<comment type="caution">
    <text evidence="18">The sequence shown here is derived from an EMBL/GenBank/DDBJ whole genome shotgun (WGS) entry which is preliminary data.</text>
</comment>
<dbReference type="GO" id="GO:0051287">
    <property type="term" value="F:NAD binding"/>
    <property type="evidence" value="ECO:0007669"/>
    <property type="project" value="InterPro"/>
</dbReference>
<evidence type="ECO:0000256" key="11">
    <source>
        <dbReference type="ARBA" id="ARBA00023002"/>
    </source>
</evidence>
<dbReference type="GO" id="GO:0050661">
    <property type="term" value="F:NADP binding"/>
    <property type="evidence" value="ECO:0007669"/>
    <property type="project" value="UniProtKB-UniRule"/>
</dbReference>
<dbReference type="NCBIfam" id="TIGR01296">
    <property type="entry name" value="asd_B"/>
    <property type="match status" value="1"/>
</dbReference>
<evidence type="ECO:0000256" key="4">
    <source>
        <dbReference type="ARBA" id="ARBA00010584"/>
    </source>
</evidence>
<name>A0A931PTX4_FIMGI</name>
<dbReference type="HAMAP" id="MF_02121">
    <property type="entry name" value="ASADH"/>
    <property type="match status" value="1"/>
</dbReference>
<feature type="binding site" evidence="15">
    <location>
        <position position="198"/>
    </location>
    <ligand>
        <name>substrate</name>
    </ligand>
</feature>
<organism evidence="18 19">
    <name type="scientific">Fimbriimonas ginsengisoli</name>
    <dbReference type="NCBI Taxonomy" id="1005039"/>
    <lineage>
        <taxon>Bacteria</taxon>
        <taxon>Bacillati</taxon>
        <taxon>Armatimonadota</taxon>
        <taxon>Fimbriimonadia</taxon>
        <taxon>Fimbriimonadales</taxon>
        <taxon>Fimbriimonadaceae</taxon>
        <taxon>Fimbriimonas</taxon>
    </lineage>
</organism>
<accession>A0A931PTX4</accession>
<protein>
    <recommendedName>
        <fullName evidence="6 15">Aspartate-semialdehyde dehydrogenase</fullName>
        <shortName evidence="15">ASA dehydrogenase</shortName>
        <shortName evidence="15">ASADH</shortName>
        <ecNumber evidence="6 15">1.2.1.11</ecNumber>
    </recommendedName>
    <alternativeName>
        <fullName evidence="15">Aspartate-beta-semialdehyde dehydrogenase</fullName>
    </alternativeName>
</protein>
<evidence type="ECO:0000256" key="16">
    <source>
        <dbReference type="PIRSR" id="PIRSR000148-1"/>
    </source>
</evidence>
<keyword evidence="9 15" id="KW-0521">NADP</keyword>
<dbReference type="Proteomes" id="UP000727962">
    <property type="component" value="Unassembled WGS sequence"/>
</dbReference>
<feature type="binding site" evidence="15">
    <location>
        <position position="277"/>
    </location>
    <ligand>
        <name>substrate</name>
    </ligand>
</feature>
<dbReference type="EMBL" id="JACOSL010000016">
    <property type="protein sequence ID" value="MBI1755937.1"/>
    <property type="molecule type" value="Genomic_DNA"/>
</dbReference>
<keyword evidence="12 15" id="KW-0457">Lysine biosynthesis</keyword>
<dbReference type="Pfam" id="PF01118">
    <property type="entry name" value="Semialdhyde_dh"/>
    <property type="match status" value="1"/>
</dbReference>
<dbReference type="PIRSF" id="PIRSF000148">
    <property type="entry name" value="ASA_dh"/>
    <property type="match status" value="1"/>
</dbReference>
<keyword evidence="10 15" id="KW-0220">Diaminopimelate biosynthesis</keyword>
<feature type="active site" description="Acyl-thioester intermediate" evidence="15 16">
    <location>
        <position position="171"/>
    </location>
</feature>
<evidence type="ECO:0000256" key="2">
    <source>
        <dbReference type="ARBA" id="ARBA00005076"/>
    </source>
</evidence>
<dbReference type="CDD" id="cd02316">
    <property type="entry name" value="VcASADH2_like_N"/>
    <property type="match status" value="1"/>
</dbReference>
<dbReference type="NCBIfam" id="NF011456">
    <property type="entry name" value="PRK14874.1"/>
    <property type="match status" value="1"/>
</dbReference>
<dbReference type="Gene3D" id="3.40.50.720">
    <property type="entry name" value="NAD(P)-binding Rossmann-like Domain"/>
    <property type="match status" value="1"/>
</dbReference>
<dbReference type="GO" id="GO:0009097">
    <property type="term" value="P:isoleucine biosynthetic process"/>
    <property type="evidence" value="ECO:0007669"/>
    <property type="project" value="UniProtKB-UniRule"/>
</dbReference>
<evidence type="ECO:0000256" key="14">
    <source>
        <dbReference type="ARBA" id="ARBA00047891"/>
    </source>
</evidence>
<evidence type="ECO:0000256" key="6">
    <source>
        <dbReference type="ARBA" id="ARBA00013120"/>
    </source>
</evidence>
<dbReference type="GO" id="GO:0071266">
    <property type="term" value="P:'de novo' L-methionine biosynthetic process"/>
    <property type="evidence" value="ECO:0007669"/>
    <property type="project" value="UniProtKB-UniRule"/>
</dbReference>
<dbReference type="GO" id="GO:0009089">
    <property type="term" value="P:lysine biosynthetic process via diaminopimelate"/>
    <property type="evidence" value="ECO:0007669"/>
    <property type="project" value="UniProtKB-UniRule"/>
</dbReference>
<comment type="subunit">
    <text evidence="5 15">Homodimer.</text>
</comment>
<dbReference type="GO" id="GO:0046983">
    <property type="term" value="F:protein dimerization activity"/>
    <property type="evidence" value="ECO:0007669"/>
    <property type="project" value="InterPro"/>
</dbReference>
<reference evidence="18" key="1">
    <citation type="submission" date="2020-07" db="EMBL/GenBank/DDBJ databases">
        <title>Huge and variable diversity of episymbiotic CPR bacteria and DPANN archaea in groundwater ecosystems.</title>
        <authorList>
            <person name="He C.Y."/>
            <person name="Keren R."/>
            <person name="Whittaker M."/>
            <person name="Farag I.F."/>
            <person name="Doudna J."/>
            <person name="Cate J.H.D."/>
            <person name="Banfield J.F."/>
        </authorList>
    </citation>
    <scope>NUCLEOTIDE SEQUENCE</scope>
    <source>
        <strain evidence="18">NC_groundwater_17_Pr7_B-0.1um_64_12</strain>
    </source>
</reference>
<dbReference type="PANTHER" id="PTHR46278">
    <property type="entry name" value="DEHYDROGENASE, PUTATIVE-RELATED"/>
    <property type="match status" value="1"/>
</dbReference>
<dbReference type="CDD" id="cd18131">
    <property type="entry name" value="ASADH_C_bac_euk_like"/>
    <property type="match status" value="1"/>
</dbReference>
<dbReference type="PANTHER" id="PTHR46278:SF2">
    <property type="entry name" value="ASPARTATE-SEMIALDEHYDE DEHYDROGENASE"/>
    <property type="match status" value="1"/>
</dbReference>
<dbReference type="InterPro" id="IPR012280">
    <property type="entry name" value="Semialdhyde_DH_dimer_dom"/>
</dbReference>
<comment type="catalytic activity">
    <reaction evidence="14 15">
        <text>L-aspartate 4-semialdehyde + phosphate + NADP(+) = 4-phospho-L-aspartate + NADPH + H(+)</text>
        <dbReference type="Rhea" id="RHEA:24284"/>
        <dbReference type="ChEBI" id="CHEBI:15378"/>
        <dbReference type="ChEBI" id="CHEBI:43474"/>
        <dbReference type="ChEBI" id="CHEBI:57535"/>
        <dbReference type="ChEBI" id="CHEBI:57783"/>
        <dbReference type="ChEBI" id="CHEBI:58349"/>
        <dbReference type="ChEBI" id="CHEBI:537519"/>
        <dbReference type="EC" id="1.2.1.11"/>
    </reaction>
</comment>
<comment type="pathway">
    <text evidence="1 15">Amino-acid biosynthesis; L-methionine biosynthesis via de novo pathway; L-homoserine from L-aspartate: step 2/3.</text>
</comment>
<dbReference type="AlphaFoldDB" id="A0A931PTX4"/>
<gene>
    <name evidence="15" type="primary">asd</name>
    <name evidence="18" type="ORF">HYR64_02390</name>
</gene>
<evidence type="ECO:0000313" key="18">
    <source>
        <dbReference type="EMBL" id="MBI1755937.1"/>
    </source>
</evidence>
<evidence type="ECO:0000256" key="10">
    <source>
        <dbReference type="ARBA" id="ARBA00022915"/>
    </source>
</evidence>
<feature type="binding site" evidence="15">
    <location>
        <position position="142"/>
    </location>
    <ligand>
        <name>phosphate</name>
        <dbReference type="ChEBI" id="CHEBI:43474"/>
    </ligand>
</feature>
<feature type="active site" description="Proton acceptor" evidence="15 16">
    <location>
        <position position="284"/>
    </location>
</feature>
<comment type="pathway">
    <text evidence="3 15">Amino-acid biosynthesis; L-threonine biosynthesis; L-threonine from L-aspartate: step 2/5.</text>
</comment>
<dbReference type="Gene3D" id="3.30.360.10">
    <property type="entry name" value="Dihydrodipicolinate Reductase, domain 2"/>
    <property type="match status" value="1"/>
</dbReference>
<evidence type="ECO:0000256" key="5">
    <source>
        <dbReference type="ARBA" id="ARBA00011738"/>
    </source>
</evidence>
<evidence type="ECO:0000256" key="7">
    <source>
        <dbReference type="ARBA" id="ARBA00022605"/>
    </source>
</evidence>
<dbReference type="InterPro" id="IPR036291">
    <property type="entry name" value="NAD(P)-bd_dom_sf"/>
</dbReference>
<evidence type="ECO:0000256" key="1">
    <source>
        <dbReference type="ARBA" id="ARBA00005021"/>
    </source>
</evidence>
<keyword evidence="8 15" id="KW-0791">Threonine biosynthesis</keyword>
<evidence type="ECO:0000256" key="3">
    <source>
        <dbReference type="ARBA" id="ARBA00005097"/>
    </source>
</evidence>
<comment type="function">
    <text evidence="15">Catalyzes the NADPH-dependent formation of L-aspartate-semialdehyde (L-ASA) by the reductive dephosphorylation of L-aspartyl-4-phosphate.</text>
</comment>
<comment type="similarity">
    <text evidence="4 15">Belongs to the aspartate-semialdehyde dehydrogenase family.</text>
</comment>
<dbReference type="InterPro" id="IPR005986">
    <property type="entry name" value="Asp_semialdehyde_DH_beta"/>
</dbReference>
<feature type="binding site" evidence="15">
    <location>
        <position position="251"/>
    </location>
    <ligand>
        <name>substrate</name>
    </ligand>
</feature>
<evidence type="ECO:0000259" key="17">
    <source>
        <dbReference type="SMART" id="SM00859"/>
    </source>
</evidence>
<feature type="domain" description="Semialdehyde dehydrogenase NAD-binding" evidence="17">
    <location>
        <begin position="47"/>
        <end position="162"/>
    </location>
</feature>
<dbReference type="GO" id="GO:0019877">
    <property type="term" value="P:diaminopimelate biosynthetic process"/>
    <property type="evidence" value="ECO:0007669"/>
    <property type="project" value="UniProtKB-UniRule"/>
</dbReference>
<evidence type="ECO:0000256" key="13">
    <source>
        <dbReference type="ARBA" id="ARBA00023167"/>
    </source>
</evidence>
<feature type="binding site" evidence="15">
    <location>
        <position position="358"/>
    </location>
    <ligand>
        <name>NADP(+)</name>
        <dbReference type="ChEBI" id="CHEBI:58349"/>
    </ligand>
</feature>
<keyword evidence="13 15" id="KW-0486">Methionine biosynthesis</keyword>
<evidence type="ECO:0000256" key="8">
    <source>
        <dbReference type="ARBA" id="ARBA00022697"/>
    </source>
</evidence>
<dbReference type="EC" id="1.2.1.11" evidence="6 15"/>
<comment type="caution">
    <text evidence="15">Lacks conserved residue(s) required for the propagation of feature annotation.</text>
</comment>